<evidence type="ECO:0000256" key="1">
    <source>
        <dbReference type="SAM" id="MobiDB-lite"/>
    </source>
</evidence>
<dbReference type="GO" id="GO:0031593">
    <property type="term" value="F:polyubiquitin modification-dependent protein binding"/>
    <property type="evidence" value="ECO:0007669"/>
    <property type="project" value="TreeGrafter"/>
</dbReference>
<evidence type="ECO:0008006" key="6">
    <source>
        <dbReference type="Google" id="ProtNLM"/>
    </source>
</evidence>
<dbReference type="CDD" id="cd17039">
    <property type="entry name" value="Ubl_ubiquitin_like"/>
    <property type="match status" value="1"/>
</dbReference>
<gene>
    <name evidence="4" type="ORF">SYNPS1DRAFT_27043</name>
</gene>
<feature type="compositionally biased region" description="Polar residues" evidence="1">
    <location>
        <begin position="324"/>
        <end position="335"/>
    </location>
</feature>
<feature type="compositionally biased region" description="Low complexity" evidence="1">
    <location>
        <begin position="11"/>
        <end position="23"/>
    </location>
</feature>
<dbReference type="SMART" id="SM00165">
    <property type="entry name" value="UBA"/>
    <property type="match status" value="1"/>
</dbReference>
<dbReference type="PANTHER" id="PTHR10677:SF3">
    <property type="entry name" value="FI07626P-RELATED"/>
    <property type="match status" value="1"/>
</dbReference>
<dbReference type="InterPro" id="IPR015940">
    <property type="entry name" value="UBA"/>
</dbReference>
<evidence type="ECO:0000313" key="5">
    <source>
        <dbReference type="Proteomes" id="UP000278143"/>
    </source>
</evidence>
<feature type="region of interest" description="Disordered" evidence="1">
    <location>
        <begin position="324"/>
        <end position="352"/>
    </location>
</feature>
<dbReference type="PROSITE" id="PS50030">
    <property type="entry name" value="UBA"/>
    <property type="match status" value="1"/>
</dbReference>
<dbReference type="SUPFAM" id="SSF46934">
    <property type="entry name" value="UBA-like"/>
    <property type="match status" value="1"/>
</dbReference>
<keyword evidence="5" id="KW-1185">Reference proteome</keyword>
<evidence type="ECO:0000259" key="3">
    <source>
        <dbReference type="PROSITE" id="PS50053"/>
    </source>
</evidence>
<dbReference type="GO" id="GO:0005829">
    <property type="term" value="C:cytosol"/>
    <property type="evidence" value="ECO:0007669"/>
    <property type="project" value="TreeGrafter"/>
</dbReference>
<feature type="region of interest" description="Disordered" evidence="1">
    <location>
        <begin position="366"/>
        <end position="393"/>
    </location>
</feature>
<sequence length="483" mass="52695">MDGKDNHAALPASSMTTANTPATATTGTATASLAAAPTTIVTMVTTDEAPAVTTAATAATPPPSEKALRFRMPTGDIVHHRIHTARMTVSELKALLATETVPATRMRLVRGGQVLQDDACTLEHYQLADNDTIYVARGAQNETPAITPEALSRVDSQSDQSPHGMGGDPMGALMEAPFMKSLMSNSNFMREMIMNHPQMKKLAEENIEVAHMLRHPELFEASRRASCAGASVNGQRHTYMWPHGTWHAQTIVASQKPQIMREMLRNNDRALSNIEAMPGGFNHLRQMYKGVQEPLMEAERPKNESTDAMNRAFAMRFNITSAHAQADEQPNSQALPNPWKPPHQSMMQQPRSIAARDMTVSPFAQATHDHHNHSSNNININNTNTSRNSNHPPASFLQSILASHRNVSNPPATSSTTTTSTITTSTQPPSIKYTEQLEKMRSMGFTDDEKNTRALSLTGGDLNGAIEWLVNYGGENAGTSRSE</sequence>
<evidence type="ECO:0000259" key="2">
    <source>
        <dbReference type="PROSITE" id="PS50030"/>
    </source>
</evidence>
<feature type="compositionally biased region" description="Low complexity" evidence="1">
    <location>
        <begin position="374"/>
        <end position="391"/>
    </location>
</feature>
<dbReference type="AlphaFoldDB" id="A0A4P9Z414"/>
<dbReference type="EMBL" id="KZ989232">
    <property type="protein sequence ID" value="RKP27303.1"/>
    <property type="molecule type" value="Genomic_DNA"/>
</dbReference>
<feature type="domain" description="UBA" evidence="2">
    <location>
        <begin position="432"/>
        <end position="472"/>
    </location>
</feature>
<dbReference type="SMART" id="SM00213">
    <property type="entry name" value="UBQ"/>
    <property type="match status" value="1"/>
</dbReference>
<dbReference type="Pfam" id="PF00240">
    <property type="entry name" value="ubiquitin"/>
    <property type="match status" value="1"/>
</dbReference>
<dbReference type="Proteomes" id="UP000278143">
    <property type="component" value="Unassembled WGS sequence"/>
</dbReference>
<dbReference type="Pfam" id="PF00627">
    <property type="entry name" value="UBA"/>
    <property type="match status" value="1"/>
</dbReference>
<dbReference type="InterPro" id="IPR029071">
    <property type="entry name" value="Ubiquitin-like_domsf"/>
</dbReference>
<dbReference type="GO" id="GO:0006511">
    <property type="term" value="P:ubiquitin-dependent protein catabolic process"/>
    <property type="evidence" value="ECO:0007669"/>
    <property type="project" value="TreeGrafter"/>
</dbReference>
<dbReference type="InterPro" id="IPR000626">
    <property type="entry name" value="Ubiquitin-like_dom"/>
</dbReference>
<dbReference type="Gene3D" id="3.10.20.90">
    <property type="entry name" value="Phosphatidylinositol 3-kinase Catalytic Subunit, Chain A, domain 1"/>
    <property type="match status" value="1"/>
</dbReference>
<dbReference type="Pfam" id="PF23195">
    <property type="entry name" value="UBQLN1"/>
    <property type="match status" value="2"/>
</dbReference>
<reference evidence="5" key="1">
    <citation type="journal article" date="2018" name="Nat. Microbiol.">
        <title>Leveraging single-cell genomics to expand the fungal tree of life.</title>
        <authorList>
            <person name="Ahrendt S.R."/>
            <person name="Quandt C.A."/>
            <person name="Ciobanu D."/>
            <person name="Clum A."/>
            <person name="Salamov A."/>
            <person name="Andreopoulos B."/>
            <person name="Cheng J.F."/>
            <person name="Woyke T."/>
            <person name="Pelin A."/>
            <person name="Henrissat B."/>
            <person name="Reynolds N.K."/>
            <person name="Benny G.L."/>
            <person name="Smith M.E."/>
            <person name="James T.Y."/>
            <person name="Grigoriev I.V."/>
        </authorList>
    </citation>
    <scope>NUCLEOTIDE SEQUENCE [LARGE SCALE GENOMIC DNA]</scope>
    <source>
        <strain evidence="5">Benny S71-1</strain>
    </source>
</reference>
<dbReference type="Gene3D" id="1.10.8.10">
    <property type="entry name" value="DNA helicase RuvA subunit, C-terminal domain"/>
    <property type="match status" value="1"/>
</dbReference>
<feature type="compositionally biased region" description="Low complexity" evidence="1">
    <location>
        <begin position="413"/>
        <end position="426"/>
    </location>
</feature>
<feature type="region of interest" description="Disordered" evidence="1">
    <location>
        <begin position="406"/>
        <end position="428"/>
    </location>
</feature>
<dbReference type="PROSITE" id="PS50053">
    <property type="entry name" value="UBIQUITIN_2"/>
    <property type="match status" value="1"/>
</dbReference>
<proteinExistence type="predicted"/>
<name>A0A4P9Z414_9FUNG</name>
<protein>
    <recommendedName>
        <fullName evidence="6">UBA domain-containing protein</fullName>
    </recommendedName>
</protein>
<organism evidence="4 5">
    <name type="scientific">Syncephalis pseudoplumigaleata</name>
    <dbReference type="NCBI Taxonomy" id="1712513"/>
    <lineage>
        <taxon>Eukaryota</taxon>
        <taxon>Fungi</taxon>
        <taxon>Fungi incertae sedis</taxon>
        <taxon>Zoopagomycota</taxon>
        <taxon>Zoopagomycotina</taxon>
        <taxon>Zoopagomycetes</taxon>
        <taxon>Zoopagales</taxon>
        <taxon>Piptocephalidaceae</taxon>
        <taxon>Syncephalis</taxon>
    </lineage>
</organism>
<dbReference type="PANTHER" id="PTHR10677">
    <property type="entry name" value="UBIQUILIN"/>
    <property type="match status" value="1"/>
</dbReference>
<dbReference type="OrthoDB" id="267397at2759"/>
<feature type="domain" description="Ubiquitin-like" evidence="3">
    <location>
        <begin position="88"/>
        <end position="135"/>
    </location>
</feature>
<dbReference type="InterPro" id="IPR009060">
    <property type="entry name" value="UBA-like_sf"/>
</dbReference>
<dbReference type="InterPro" id="IPR015496">
    <property type="entry name" value="Ubiquilin"/>
</dbReference>
<feature type="region of interest" description="Disordered" evidence="1">
    <location>
        <begin position="1"/>
        <end position="23"/>
    </location>
</feature>
<dbReference type="SUPFAM" id="SSF54236">
    <property type="entry name" value="Ubiquitin-like"/>
    <property type="match status" value="1"/>
</dbReference>
<accession>A0A4P9Z414</accession>
<evidence type="ECO:0000313" key="4">
    <source>
        <dbReference type="EMBL" id="RKP27303.1"/>
    </source>
</evidence>